<reference evidence="1 2" key="1">
    <citation type="submission" date="2021-03" db="EMBL/GenBank/DDBJ databases">
        <title>Whole genome shotgun sequence of Actinoplanes toevensis NBRC 105298.</title>
        <authorList>
            <person name="Komaki H."/>
            <person name="Tamura T."/>
        </authorList>
    </citation>
    <scope>NUCLEOTIDE SEQUENCE [LARGE SCALE GENOMIC DNA]</scope>
    <source>
        <strain evidence="1 2">NBRC 105298</strain>
    </source>
</reference>
<name>A0A919TGL1_9ACTN</name>
<dbReference type="AlphaFoldDB" id="A0A919TGL1"/>
<evidence type="ECO:0000313" key="1">
    <source>
        <dbReference type="EMBL" id="GIM93596.1"/>
    </source>
</evidence>
<dbReference type="Proteomes" id="UP000677082">
    <property type="component" value="Unassembled WGS sequence"/>
</dbReference>
<gene>
    <name evidence="1" type="ORF">Ato02nite_053890</name>
</gene>
<accession>A0A919TGL1</accession>
<dbReference type="EMBL" id="BOQN01000067">
    <property type="protein sequence ID" value="GIM93596.1"/>
    <property type="molecule type" value="Genomic_DNA"/>
</dbReference>
<protein>
    <submittedName>
        <fullName evidence="1">Uncharacterized protein</fullName>
    </submittedName>
</protein>
<comment type="caution">
    <text evidence="1">The sequence shown here is derived from an EMBL/GenBank/DDBJ whole genome shotgun (WGS) entry which is preliminary data.</text>
</comment>
<sequence>MADHLYAAGAQQQHLAGEAGIADHDVAAAGQHEDRATLGRGITQGSDRLVRFGGYRQGAGLAPEA</sequence>
<keyword evidence="2" id="KW-1185">Reference proteome</keyword>
<proteinExistence type="predicted"/>
<organism evidence="1 2">
    <name type="scientific">Paractinoplanes toevensis</name>
    <dbReference type="NCBI Taxonomy" id="571911"/>
    <lineage>
        <taxon>Bacteria</taxon>
        <taxon>Bacillati</taxon>
        <taxon>Actinomycetota</taxon>
        <taxon>Actinomycetes</taxon>
        <taxon>Micromonosporales</taxon>
        <taxon>Micromonosporaceae</taxon>
        <taxon>Paractinoplanes</taxon>
    </lineage>
</organism>
<evidence type="ECO:0000313" key="2">
    <source>
        <dbReference type="Proteomes" id="UP000677082"/>
    </source>
</evidence>